<dbReference type="EMBL" id="JBHSXQ010000006">
    <property type="protein sequence ID" value="MFC6906953.1"/>
    <property type="molecule type" value="Genomic_DNA"/>
</dbReference>
<gene>
    <name evidence="1" type="ORF">ACFQGH_17310</name>
</gene>
<organism evidence="1 2">
    <name type="scientific">Halalkalicoccus tibetensis</name>
    <dbReference type="NCBI Taxonomy" id="175632"/>
    <lineage>
        <taxon>Archaea</taxon>
        <taxon>Methanobacteriati</taxon>
        <taxon>Methanobacteriota</taxon>
        <taxon>Stenosarchaea group</taxon>
        <taxon>Halobacteria</taxon>
        <taxon>Halobacteriales</taxon>
        <taxon>Halococcaceae</taxon>
        <taxon>Halalkalicoccus</taxon>
    </lineage>
</organism>
<keyword evidence="2" id="KW-1185">Reference proteome</keyword>
<accession>A0ABD5V5T7</accession>
<dbReference type="AlphaFoldDB" id="A0ABD5V5T7"/>
<dbReference type="InterPro" id="IPR021799">
    <property type="entry name" value="PIN-like_prokaryotic"/>
</dbReference>
<proteinExistence type="predicted"/>
<protein>
    <recommendedName>
        <fullName evidence="3">PIN domain-containing protein</fullName>
    </recommendedName>
</protein>
<dbReference type="RefSeq" id="WP_340605532.1">
    <property type="nucleotide sequence ID" value="NZ_JBBMXV010000006.1"/>
</dbReference>
<dbReference type="Pfam" id="PF11848">
    <property type="entry name" value="DUF3368"/>
    <property type="match status" value="1"/>
</dbReference>
<reference evidence="1 2" key="1">
    <citation type="journal article" date="2019" name="Int. J. Syst. Evol. Microbiol.">
        <title>The Global Catalogue of Microorganisms (GCM) 10K type strain sequencing project: providing services to taxonomists for standard genome sequencing and annotation.</title>
        <authorList>
            <consortium name="The Broad Institute Genomics Platform"/>
            <consortium name="The Broad Institute Genome Sequencing Center for Infectious Disease"/>
            <person name="Wu L."/>
            <person name="Ma J."/>
        </authorList>
    </citation>
    <scope>NUCLEOTIDE SEQUENCE [LARGE SCALE GENOMIC DNA]</scope>
    <source>
        <strain evidence="1 2">CGMCC 1.3240</strain>
    </source>
</reference>
<evidence type="ECO:0000313" key="2">
    <source>
        <dbReference type="Proteomes" id="UP001596312"/>
    </source>
</evidence>
<name>A0ABD5V5T7_9EURY</name>
<evidence type="ECO:0008006" key="3">
    <source>
        <dbReference type="Google" id="ProtNLM"/>
    </source>
</evidence>
<evidence type="ECO:0000313" key="1">
    <source>
        <dbReference type="EMBL" id="MFC6906953.1"/>
    </source>
</evidence>
<sequence length="174" mass="18871">MGRIIADTSALVGLGTVADTTPNPLDLLRDSHDVILPKQVIDELTETASYNDTSGKAAQAILDRQAAFDVRSVELDETFPLDDGENAAVTLANKIDALQLLCDEFNRLALVHASLVDTRLVTTPVILTALVRNDMLTADAAEAFLDEMSNARSWSANTYVARAKSTLQQQRDDL</sequence>
<dbReference type="Proteomes" id="UP001596312">
    <property type="component" value="Unassembled WGS sequence"/>
</dbReference>
<comment type="caution">
    <text evidence="1">The sequence shown here is derived from an EMBL/GenBank/DDBJ whole genome shotgun (WGS) entry which is preliminary data.</text>
</comment>